<dbReference type="InterPro" id="IPR050682">
    <property type="entry name" value="ModA/WtpA"/>
</dbReference>
<dbReference type="SUPFAM" id="SSF53850">
    <property type="entry name" value="Periplasmic binding protein-like II"/>
    <property type="match status" value="1"/>
</dbReference>
<reference evidence="1" key="1">
    <citation type="submission" date="2022-05" db="EMBL/GenBank/DDBJ databases">
        <title>Schlegelella sp. nov., isolated from mangrove soil.</title>
        <authorList>
            <person name="Liu Y."/>
            <person name="Ge X."/>
            <person name="Liu W."/>
        </authorList>
    </citation>
    <scope>NUCLEOTIDE SEQUENCE</scope>
    <source>
        <strain evidence="1">S2-27</strain>
    </source>
</reference>
<dbReference type="Gene3D" id="3.40.190.10">
    <property type="entry name" value="Periplasmic binding protein-like II"/>
    <property type="match status" value="2"/>
</dbReference>
<comment type="caution">
    <text evidence="1">The sequence shown here is derived from an EMBL/GenBank/DDBJ whole genome shotgun (WGS) entry which is preliminary data.</text>
</comment>
<dbReference type="EMBL" id="JAMKFE010000014">
    <property type="protein sequence ID" value="MCM5681830.1"/>
    <property type="molecule type" value="Genomic_DNA"/>
</dbReference>
<dbReference type="Pfam" id="PF13531">
    <property type="entry name" value="SBP_bac_11"/>
    <property type="match status" value="1"/>
</dbReference>
<evidence type="ECO:0000313" key="1">
    <source>
        <dbReference type="EMBL" id="MCM5681830.1"/>
    </source>
</evidence>
<proteinExistence type="predicted"/>
<organism evidence="1 2">
    <name type="scientific">Caldimonas mangrovi</name>
    <dbReference type="NCBI Taxonomy" id="2944811"/>
    <lineage>
        <taxon>Bacteria</taxon>
        <taxon>Pseudomonadati</taxon>
        <taxon>Pseudomonadota</taxon>
        <taxon>Betaproteobacteria</taxon>
        <taxon>Burkholderiales</taxon>
        <taxon>Sphaerotilaceae</taxon>
        <taxon>Caldimonas</taxon>
    </lineage>
</organism>
<keyword evidence="2" id="KW-1185">Reference proteome</keyword>
<gene>
    <name evidence="1" type="ORF">M8A51_20070</name>
</gene>
<evidence type="ECO:0000313" key="2">
    <source>
        <dbReference type="Proteomes" id="UP001165541"/>
    </source>
</evidence>
<dbReference type="PANTHER" id="PTHR30632:SF11">
    <property type="entry name" value="BLR4797 PROTEIN"/>
    <property type="match status" value="1"/>
</dbReference>
<dbReference type="Proteomes" id="UP001165541">
    <property type="component" value="Unassembled WGS sequence"/>
</dbReference>
<dbReference type="PANTHER" id="PTHR30632">
    <property type="entry name" value="MOLYBDATE-BINDING PERIPLASMIC PROTEIN"/>
    <property type="match status" value="1"/>
</dbReference>
<accession>A0ABT0YSW4</accession>
<name>A0ABT0YSW4_9BURK</name>
<protein>
    <submittedName>
        <fullName evidence="1">Substrate-binding domain-containing protein</fullName>
    </submittedName>
</protein>
<sequence>MATRQLLAALGAAFASATGQAVHFESVGGVDAARRVRDGEAFDIVVLASDALDGLAAEGHVLPGSIAPMARSPMAVAVRAGAGRPDIGSEQALKQAVLAAGRIGYSTGPSGAALLGLLERWGLAAALQDRLLQARPGIPVAQLIAAGEVELGFQQLSELMHVDQVDVLGTLPAGAGITTVFSAAVCARTERAAEARALLDFMRSPETAGLRQRCGMR</sequence>